<sequence>MKLARLTLLVILFSLQACGGGGGDGSSGNSNSSSDTGFYAPSYGDARSDTRYEADLSSVTRQVISYQDVGKDLVSNVGVSDSMVQLFGNYKVRLTQASKNSCPSGLEGCDTADSDSLGVGHSALITNLESLKSDIKDQSERGTCVAFSLNAATELLLSRQQNSTKLSEQNTYFQGKRLTNTWNNAGLDPYDTIAAFVDNKTKFVPEKSWPYNGDDKYCTNYNRNYPNATCSPTEAQGGGSDTRQQDSTAASSSGFRTTTAHKLYASIGRIKQALYRGYPVVMAINANLDFQVATYKGGVVSWVIKADSCGTSLCGHEILVVGYQDSDQVAGGGYFIIKNSWSSGWGDGGLAYVTYEWLQHSLLDAQALVRIDSAD</sequence>
<feature type="chain" id="PRO_5011438942" evidence="3">
    <location>
        <begin position="20"/>
        <end position="375"/>
    </location>
</feature>
<dbReference type="SMART" id="SM00645">
    <property type="entry name" value="Pept_C1"/>
    <property type="match status" value="1"/>
</dbReference>
<gene>
    <name evidence="5" type="ORF">SAMN05445850_4378</name>
</gene>
<organism evidence="5 6">
    <name type="scientific">Paraburkholderia tuberum</name>
    <dbReference type="NCBI Taxonomy" id="157910"/>
    <lineage>
        <taxon>Bacteria</taxon>
        <taxon>Pseudomonadati</taxon>
        <taxon>Pseudomonadota</taxon>
        <taxon>Betaproteobacteria</taxon>
        <taxon>Burkholderiales</taxon>
        <taxon>Burkholderiaceae</taxon>
        <taxon>Paraburkholderia</taxon>
    </lineage>
</organism>
<keyword evidence="3" id="KW-0732">Signal</keyword>
<dbReference type="PANTHER" id="PTHR12411">
    <property type="entry name" value="CYSTEINE PROTEASE FAMILY C1-RELATED"/>
    <property type="match status" value="1"/>
</dbReference>
<dbReference type="AlphaFoldDB" id="A0A1H1J8J3"/>
<keyword evidence="6" id="KW-1185">Reference proteome</keyword>
<feature type="compositionally biased region" description="Polar residues" evidence="2">
    <location>
        <begin position="241"/>
        <end position="254"/>
    </location>
</feature>
<evidence type="ECO:0000313" key="5">
    <source>
        <dbReference type="EMBL" id="SDR46282.1"/>
    </source>
</evidence>
<dbReference type="InterPro" id="IPR013128">
    <property type="entry name" value="Peptidase_C1A"/>
</dbReference>
<dbReference type="GO" id="GO:0008234">
    <property type="term" value="F:cysteine-type peptidase activity"/>
    <property type="evidence" value="ECO:0007669"/>
    <property type="project" value="InterPro"/>
</dbReference>
<protein>
    <submittedName>
        <fullName evidence="5">Papain family cysteine protease</fullName>
    </submittedName>
</protein>
<dbReference type="EMBL" id="FNKX01000002">
    <property type="protein sequence ID" value="SDR46282.1"/>
    <property type="molecule type" value="Genomic_DNA"/>
</dbReference>
<dbReference type="Gene3D" id="3.90.70.10">
    <property type="entry name" value="Cysteine proteinases"/>
    <property type="match status" value="1"/>
</dbReference>
<evidence type="ECO:0000313" key="6">
    <source>
        <dbReference type="Proteomes" id="UP000199365"/>
    </source>
</evidence>
<dbReference type="Proteomes" id="UP000199365">
    <property type="component" value="Unassembled WGS sequence"/>
</dbReference>
<dbReference type="InterPro" id="IPR000668">
    <property type="entry name" value="Peptidase_C1A_C"/>
</dbReference>
<dbReference type="GO" id="GO:0006508">
    <property type="term" value="P:proteolysis"/>
    <property type="evidence" value="ECO:0007669"/>
    <property type="project" value="UniProtKB-KW"/>
</dbReference>
<evidence type="ECO:0000256" key="3">
    <source>
        <dbReference type="SAM" id="SignalP"/>
    </source>
</evidence>
<evidence type="ECO:0000259" key="4">
    <source>
        <dbReference type="SMART" id="SM00645"/>
    </source>
</evidence>
<evidence type="ECO:0000256" key="2">
    <source>
        <dbReference type="SAM" id="MobiDB-lite"/>
    </source>
</evidence>
<proteinExistence type="inferred from homology"/>
<feature type="domain" description="Peptidase C1A papain C-terminal" evidence="4">
    <location>
        <begin position="124"/>
        <end position="371"/>
    </location>
</feature>
<feature type="signal peptide" evidence="3">
    <location>
        <begin position="1"/>
        <end position="19"/>
    </location>
</feature>
<dbReference type="InterPro" id="IPR038765">
    <property type="entry name" value="Papain-like_cys_pep_sf"/>
</dbReference>
<dbReference type="Pfam" id="PF00112">
    <property type="entry name" value="Peptidase_C1"/>
    <property type="match status" value="1"/>
</dbReference>
<accession>A0A1H1J8J3</accession>
<dbReference type="SUPFAM" id="SSF54001">
    <property type="entry name" value="Cysteine proteinases"/>
    <property type="match status" value="1"/>
</dbReference>
<comment type="similarity">
    <text evidence="1">Belongs to the peptidase C1 family.</text>
</comment>
<dbReference type="PROSITE" id="PS51257">
    <property type="entry name" value="PROKAR_LIPOPROTEIN"/>
    <property type="match status" value="1"/>
</dbReference>
<dbReference type="STRING" id="157910.SAMN05445850_4378"/>
<dbReference type="RefSeq" id="WP_143037204.1">
    <property type="nucleotide sequence ID" value="NZ_FNKX01000002.1"/>
</dbReference>
<keyword evidence="5" id="KW-0378">Hydrolase</keyword>
<reference evidence="6" key="1">
    <citation type="submission" date="2016-10" db="EMBL/GenBank/DDBJ databases">
        <authorList>
            <person name="Varghese N."/>
            <person name="Submissions S."/>
        </authorList>
    </citation>
    <scope>NUCLEOTIDE SEQUENCE [LARGE SCALE GENOMIC DNA]</scope>
    <source>
        <strain evidence="6">DUS833</strain>
    </source>
</reference>
<feature type="region of interest" description="Disordered" evidence="2">
    <location>
        <begin position="229"/>
        <end position="254"/>
    </location>
</feature>
<keyword evidence="5" id="KW-0645">Protease</keyword>
<evidence type="ECO:0000256" key="1">
    <source>
        <dbReference type="ARBA" id="ARBA00008455"/>
    </source>
</evidence>
<name>A0A1H1J8J3_9BURK</name>
<dbReference type="CDD" id="cd02619">
    <property type="entry name" value="Peptidase_C1"/>
    <property type="match status" value="1"/>
</dbReference>